<keyword evidence="5" id="KW-0809">Transit peptide</keyword>
<comment type="subcellular location">
    <subcellularLocation>
        <location evidence="1 9">Mitochondrion inner membrane</location>
        <topology evidence="1 9">Single-pass membrane protein</topology>
    </subcellularLocation>
</comment>
<keyword evidence="9" id="KW-0813">Transport</keyword>
<dbReference type="Pfam" id="PF08294">
    <property type="entry name" value="TIM21"/>
    <property type="match status" value="1"/>
</dbReference>
<reference evidence="11 12" key="1">
    <citation type="journal article" date="2024" name="Nat. Commun.">
        <title>Phylogenomics reveals the evolutionary origins of lichenization in chlorophyte algae.</title>
        <authorList>
            <person name="Puginier C."/>
            <person name="Libourel C."/>
            <person name="Otte J."/>
            <person name="Skaloud P."/>
            <person name="Haon M."/>
            <person name="Grisel S."/>
            <person name="Petersen M."/>
            <person name="Berrin J.G."/>
            <person name="Delaux P.M."/>
            <person name="Dal Grande F."/>
            <person name="Keller J."/>
        </authorList>
    </citation>
    <scope>NUCLEOTIDE SEQUENCE [LARGE SCALE GENOMIC DNA]</scope>
    <source>
        <strain evidence="11 12">SAG 2036</strain>
    </source>
</reference>
<comment type="subunit">
    <text evidence="9">Component of the TIM23 complex.</text>
</comment>
<keyword evidence="9" id="KW-0653">Protein transport</keyword>
<name>A0AAW1NUH4_9CHLO</name>
<dbReference type="FunFam" id="3.10.450.320:FF:000002">
    <property type="entry name" value="Mitochondrial import inner membrane translocase subunit tim21"/>
    <property type="match status" value="1"/>
</dbReference>
<evidence type="ECO:0000256" key="3">
    <source>
        <dbReference type="ARBA" id="ARBA00022692"/>
    </source>
</evidence>
<dbReference type="GO" id="GO:0005744">
    <property type="term" value="C:TIM23 mitochondrial import inner membrane translocase complex"/>
    <property type="evidence" value="ECO:0007669"/>
    <property type="project" value="UniProtKB-UniRule"/>
</dbReference>
<dbReference type="Gene3D" id="3.10.450.320">
    <property type="entry name" value="Mitochondrial import inner membrane translocase subunit Tim21"/>
    <property type="match status" value="1"/>
</dbReference>
<protein>
    <recommendedName>
        <fullName evidence="9">Mitochondrial import inner membrane translocase subunit Tim21</fullName>
    </recommendedName>
</protein>
<evidence type="ECO:0000313" key="12">
    <source>
        <dbReference type="Proteomes" id="UP001465755"/>
    </source>
</evidence>
<dbReference type="InterPro" id="IPR038552">
    <property type="entry name" value="Tim21_IMS_sf"/>
</dbReference>
<gene>
    <name evidence="11" type="ORF">WJX73_004391</name>
</gene>
<evidence type="ECO:0000256" key="9">
    <source>
        <dbReference type="RuleBase" id="RU367142"/>
    </source>
</evidence>
<dbReference type="AlphaFoldDB" id="A0AAW1NUH4"/>
<dbReference type="PANTHER" id="PTHR13032">
    <property type="entry name" value="MITOCHONDRIAL IMPORT INNER MEMBRANE TRANSLOCASE SUBUNIT TIM21"/>
    <property type="match status" value="1"/>
</dbReference>
<keyword evidence="9" id="KW-0811">Translocation</keyword>
<proteinExistence type="inferred from homology"/>
<evidence type="ECO:0000256" key="2">
    <source>
        <dbReference type="ARBA" id="ARBA00010867"/>
    </source>
</evidence>
<evidence type="ECO:0000256" key="10">
    <source>
        <dbReference type="SAM" id="SignalP"/>
    </source>
</evidence>
<feature type="transmembrane region" description="Helical" evidence="9">
    <location>
        <begin position="110"/>
        <end position="131"/>
    </location>
</feature>
<keyword evidence="8 9" id="KW-0472">Membrane</keyword>
<evidence type="ECO:0000256" key="7">
    <source>
        <dbReference type="ARBA" id="ARBA00023128"/>
    </source>
</evidence>
<comment type="function">
    <text evidence="9">Essential component of the TIM23 complex, a complex that mediates the translocation of transit peptide-containing proteins across the mitochondrial inner membrane.</text>
</comment>
<evidence type="ECO:0000256" key="6">
    <source>
        <dbReference type="ARBA" id="ARBA00022989"/>
    </source>
</evidence>
<dbReference type="GO" id="GO:0030150">
    <property type="term" value="P:protein import into mitochondrial matrix"/>
    <property type="evidence" value="ECO:0007669"/>
    <property type="project" value="UniProtKB-UniRule"/>
</dbReference>
<keyword evidence="6 9" id="KW-1133">Transmembrane helix</keyword>
<dbReference type="PANTHER" id="PTHR13032:SF6">
    <property type="entry name" value="MITOCHONDRIAL IMPORT INNER MEMBRANE TRANSLOCASE SUBUNIT TIM21"/>
    <property type="match status" value="1"/>
</dbReference>
<feature type="signal peptide" evidence="10">
    <location>
        <begin position="1"/>
        <end position="16"/>
    </location>
</feature>
<organism evidence="11 12">
    <name type="scientific">Symbiochloris irregularis</name>
    <dbReference type="NCBI Taxonomy" id="706552"/>
    <lineage>
        <taxon>Eukaryota</taxon>
        <taxon>Viridiplantae</taxon>
        <taxon>Chlorophyta</taxon>
        <taxon>core chlorophytes</taxon>
        <taxon>Trebouxiophyceae</taxon>
        <taxon>Trebouxiales</taxon>
        <taxon>Trebouxiaceae</taxon>
        <taxon>Symbiochloris</taxon>
    </lineage>
</organism>
<evidence type="ECO:0000256" key="5">
    <source>
        <dbReference type="ARBA" id="ARBA00022946"/>
    </source>
</evidence>
<comment type="similarity">
    <text evidence="2 9">Belongs to the TIM21 family.</text>
</comment>
<keyword evidence="4 9" id="KW-0999">Mitochondrion inner membrane</keyword>
<sequence>MKILAVLLSILPPLSCILGAWYFAPEIATFLLRHGRWLVSFFFLLSRYMETLSQVHLQPSGAAFHTAAAVGQQRQRQQDSQSQELQAQQEEFNAITDQIPVRPVSAVEGASYSVLIFAGLALAAAVLWATVNELLIQPREYTCFNLALEKLREDPRVTVRLGTPISGYGADSRNRAARQRIAHRDYTDAAGVEHIQVQFHARGPSGKARVTADMYQDDSKQWQYSFLFVDVDAPVPQRVILVGPQYSQ</sequence>
<evidence type="ECO:0000256" key="8">
    <source>
        <dbReference type="ARBA" id="ARBA00023136"/>
    </source>
</evidence>
<dbReference type="EMBL" id="JALJOQ010000131">
    <property type="protein sequence ID" value="KAK9795197.1"/>
    <property type="molecule type" value="Genomic_DNA"/>
</dbReference>
<feature type="chain" id="PRO_5043396566" description="Mitochondrial import inner membrane translocase subunit Tim21" evidence="10">
    <location>
        <begin position="17"/>
        <end position="248"/>
    </location>
</feature>
<accession>A0AAW1NUH4</accession>
<evidence type="ECO:0000256" key="1">
    <source>
        <dbReference type="ARBA" id="ARBA00004434"/>
    </source>
</evidence>
<dbReference type="Proteomes" id="UP001465755">
    <property type="component" value="Unassembled WGS sequence"/>
</dbReference>
<dbReference type="InterPro" id="IPR013261">
    <property type="entry name" value="Tim21"/>
</dbReference>
<keyword evidence="7 9" id="KW-0496">Mitochondrion</keyword>
<keyword evidence="10" id="KW-0732">Signal</keyword>
<keyword evidence="12" id="KW-1185">Reference proteome</keyword>
<comment type="caution">
    <text evidence="11">The sequence shown here is derived from an EMBL/GenBank/DDBJ whole genome shotgun (WGS) entry which is preliminary data.</text>
</comment>
<evidence type="ECO:0000256" key="4">
    <source>
        <dbReference type="ARBA" id="ARBA00022792"/>
    </source>
</evidence>
<keyword evidence="3 9" id="KW-0812">Transmembrane</keyword>
<evidence type="ECO:0000313" key="11">
    <source>
        <dbReference type="EMBL" id="KAK9795197.1"/>
    </source>
</evidence>